<dbReference type="InParanoid" id="C5KQV8"/>
<dbReference type="OrthoDB" id="10250769at2759"/>
<dbReference type="GeneID" id="9056751"/>
<dbReference type="SMART" id="SM00320">
    <property type="entry name" value="WD40"/>
    <property type="match status" value="8"/>
</dbReference>
<dbReference type="GO" id="GO:0006364">
    <property type="term" value="P:rRNA processing"/>
    <property type="evidence" value="ECO:0007669"/>
    <property type="project" value="InterPro"/>
</dbReference>
<dbReference type="Pfam" id="PF25171">
    <property type="entry name" value="Beta-prop_WDR36-Utp21_1st"/>
    <property type="match status" value="1"/>
</dbReference>
<feature type="domain" description="WDR36/Utp21 N-terminal" evidence="4">
    <location>
        <begin position="42"/>
        <end position="324"/>
    </location>
</feature>
<keyword evidence="6" id="KW-1185">Reference proteome</keyword>
<dbReference type="OMA" id="CIYAWRA"/>
<dbReference type="GO" id="GO:0032040">
    <property type="term" value="C:small-subunit processome"/>
    <property type="evidence" value="ECO:0007669"/>
    <property type="project" value="InterPro"/>
</dbReference>
<sequence length="933" mass="101634">MSSLAAPMGPRESGMLRTHRVVGVVCGPQPAAVTKVGSQTFVTAVTHAAWQVYDIESLDIRYIQPAARETATSIVAVGDTTIAGYHDGRICVWHKMVPIAMTTEGHRGSVESLYLLGSTFLLSVGSSGNEVLLWTLPSSLTKPGGQIIGPTRLNLGYELTTAIHIPTYLNKMLIAGRSGELELWNLKSNRKVHTFSCLTDDSAITALAPSPALDVVAVGFESGRIFIVNCRTDQLLFTLATTESRASGSITGLAFRTDNGDHNGVLLSSTSEGDIFVWDLAEKILHSVVKKAHDGSISTLAAVPGEPLVVTTGSDNAICVWIFDKPDGSMRLLRHRRGASEPITHVEVYGDTTNNAECNDLLISSGNRVGKMSLIQQKQNKIWSISNINKATAGLGSRMRWRRPGDGSLGEILSLAGTRLRQYDWPNVVTAHKGSLYATVWSGYQQALVNRQIEVPDNKSEVVRVAVSDCGNYACVGLKNGEVHRFNMQSCLYRGLVTNHENGGEISILEFLSATTILSGSSNGRKLRLTTIGTSSKTPYRRRDIDLPQGEGSTVAAVVQGALAAVAMSRGEGVLVVDLDSGRVVRRLDELKAPITAMGWSHNGQLLTVADSDAKMVIYDLPTASVVDRVVFTSPVLALCWSTGDAFLITTHAHTSKYGALHLWTNTKLLGRKDQSNVSSVPREYVPIDQAEKEGEMEVDENVSAGDEVLTSSVSYQPQVRGAITLSEVPRTSWQYALRLDEIKERNKPVGPPKKPESAPFFLPTVYDNAKPLFAPLEEPAATAETSEEPEKKRMKFDGGSDFNSVMDSEFERKIVERDWEAALEYLKKQTASGLNLCLSEIRDENLRYAVEYFDAMAASGKDYDLIQVQLSLFLKFHADTLLESTDVGVRKAVKELSTRLAANFKTFDKDCSRLECLVRLLSGAQMVAMAGQ</sequence>
<accession>C5KQV8</accession>
<dbReference type="PANTHER" id="PTHR22840">
    <property type="entry name" value="WD REPEAT-CONTAINING PROTEIN 36"/>
    <property type="match status" value="1"/>
</dbReference>
<organism evidence="6">
    <name type="scientific">Perkinsus marinus (strain ATCC 50983 / TXsc)</name>
    <dbReference type="NCBI Taxonomy" id="423536"/>
    <lineage>
        <taxon>Eukaryota</taxon>
        <taxon>Sar</taxon>
        <taxon>Alveolata</taxon>
        <taxon>Perkinsozoa</taxon>
        <taxon>Perkinsea</taxon>
        <taxon>Perkinsida</taxon>
        <taxon>Perkinsidae</taxon>
        <taxon>Perkinsus</taxon>
    </lineage>
</organism>
<dbReference type="Pfam" id="PF25168">
    <property type="entry name" value="Beta-prop_WDR36-Utp21_2nd"/>
    <property type="match status" value="1"/>
</dbReference>
<dbReference type="InterPro" id="IPR001680">
    <property type="entry name" value="WD40_rpt"/>
</dbReference>
<dbReference type="EMBL" id="GG675552">
    <property type="protein sequence ID" value="EER13130.1"/>
    <property type="molecule type" value="Genomic_DNA"/>
</dbReference>
<name>C5KQV8_PERM5</name>
<dbReference type="InterPro" id="IPR015943">
    <property type="entry name" value="WD40/YVTN_repeat-like_dom_sf"/>
</dbReference>
<dbReference type="GO" id="GO:0034388">
    <property type="term" value="C:Pwp2p-containing subcomplex of 90S preribosome"/>
    <property type="evidence" value="ECO:0007669"/>
    <property type="project" value="TreeGrafter"/>
</dbReference>
<dbReference type="FunCoup" id="C5KQV8">
    <property type="interactions" value="792"/>
</dbReference>
<dbReference type="SUPFAM" id="SSF50978">
    <property type="entry name" value="WD40 repeat-like"/>
    <property type="match status" value="2"/>
</dbReference>
<keyword evidence="1" id="KW-0853">WD repeat</keyword>
<feature type="domain" description="WDR36/Utp21 C-terminal" evidence="3">
    <location>
        <begin position="724"/>
        <end position="922"/>
    </location>
</feature>
<dbReference type="Pfam" id="PF04192">
    <property type="entry name" value="Utp21"/>
    <property type="match status" value="1"/>
</dbReference>
<evidence type="ECO:0000256" key="2">
    <source>
        <dbReference type="SAM" id="MobiDB-lite"/>
    </source>
</evidence>
<dbReference type="InterPro" id="IPR036322">
    <property type="entry name" value="WD40_repeat_dom_sf"/>
</dbReference>
<proteinExistence type="predicted"/>
<dbReference type="Proteomes" id="UP000007800">
    <property type="component" value="Unassembled WGS sequence"/>
</dbReference>
<evidence type="ECO:0000259" key="4">
    <source>
        <dbReference type="Pfam" id="PF25171"/>
    </source>
</evidence>
<dbReference type="AlphaFoldDB" id="C5KQV8"/>
<feature type="region of interest" description="Disordered" evidence="2">
    <location>
        <begin position="778"/>
        <end position="799"/>
    </location>
</feature>
<dbReference type="RefSeq" id="XP_002781335.1">
    <property type="nucleotide sequence ID" value="XM_002781289.1"/>
</dbReference>
<reference evidence="5 6" key="1">
    <citation type="submission" date="2008-07" db="EMBL/GenBank/DDBJ databases">
        <authorList>
            <person name="El-Sayed N."/>
            <person name="Caler E."/>
            <person name="Inman J."/>
            <person name="Amedeo P."/>
            <person name="Hass B."/>
            <person name="Wortman J."/>
        </authorList>
    </citation>
    <scope>NUCLEOTIDE SEQUENCE [LARGE SCALE GENOMIC DNA]</scope>
    <source>
        <strain evidence="6">ATCC 50983 / TXsc</strain>
    </source>
</reference>
<feature type="compositionally biased region" description="Basic and acidic residues" evidence="2">
    <location>
        <begin position="789"/>
        <end position="799"/>
    </location>
</feature>
<evidence type="ECO:0000256" key="1">
    <source>
        <dbReference type="PROSITE-ProRule" id="PRU00221"/>
    </source>
</evidence>
<evidence type="ECO:0000313" key="5">
    <source>
        <dbReference type="EMBL" id="EER13130.1"/>
    </source>
</evidence>
<feature type="repeat" description="WD" evidence="1">
    <location>
        <begin position="290"/>
        <end position="321"/>
    </location>
</feature>
<evidence type="ECO:0000313" key="6">
    <source>
        <dbReference type="Proteomes" id="UP000007800"/>
    </source>
</evidence>
<dbReference type="PANTHER" id="PTHR22840:SF12">
    <property type="entry name" value="WD REPEAT-CONTAINING PROTEIN 36"/>
    <property type="match status" value="1"/>
</dbReference>
<gene>
    <name evidence="5" type="ORF">Pmar_PMAR011458</name>
</gene>
<protein>
    <submittedName>
        <fullName evidence="5">WD-repeat protein, putative</fullName>
    </submittedName>
</protein>
<dbReference type="InterPro" id="IPR007319">
    <property type="entry name" value="WDR36/Utp21_C"/>
</dbReference>
<dbReference type="PROSITE" id="PS50082">
    <property type="entry name" value="WD_REPEATS_2"/>
    <property type="match status" value="1"/>
</dbReference>
<dbReference type="Gene3D" id="2.130.10.10">
    <property type="entry name" value="YVTN repeat-like/Quinoprotein amine dehydrogenase"/>
    <property type="match status" value="2"/>
</dbReference>
<dbReference type="InterPro" id="IPR059157">
    <property type="entry name" value="WDR36-Utp21_N"/>
</dbReference>
<evidence type="ECO:0000259" key="3">
    <source>
        <dbReference type="Pfam" id="PF04192"/>
    </source>
</evidence>